<evidence type="ECO:0000313" key="2">
    <source>
        <dbReference type="Proteomes" id="UP000663869"/>
    </source>
</evidence>
<sequence length="143" mass="17188">MYNKFRHNWFNYIKIQHELSDQLQQCDDKAQLIHLNYLYEYGARCQFNQQFHRIWFEYFNQHPNLSTQKLSQQITAVSKRVLDIAVNILSVFTPINNYEIYLINQATSPMLLHDSFELTSKTTEFTIDTKHHYYTTTINSVID</sequence>
<name>A0A818RRY6_9BILA</name>
<reference evidence="1" key="1">
    <citation type="submission" date="2021-02" db="EMBL/GenBank/DDBJ databases">
        <authorList>
            <person name="Nowell W R."/>
        </authorList>
    </citation>
    <scope>NUCLEOTIDE SEQUENCE</scope>
</reference>
<dbReference type="AlphaFoldDB" id="A0A818RRY6"/>
<accession>A0A818RRY6</accession>
<evidence type="ECO:0000313" key="1">
    <source>
        <dbReference type="EMBL" id="CAF3661502.1"/>
    </source>
</evidence>
<gene>
    <name evidence="1" type="ORF">FME351_LOCUS25092</name>
</gene>
<proteinExistence type="predicted"/>
<protein>
    <submittedName>
        <fullName evidence="1">Uncharacterized protein</fullName>
    </submittedName>
</protein>
<comment type="caution">
    <text evidence="1">The sequence shown here is derived from an EMBL/GenBank/DDBJ whole genome shotgun (WGS) entry which is preliminary data.</text>
</comment>
<organism evidence="1 2">
    <name type="scientific">Rotaria socialis</name>
    <dbReference type="NCBI Taxonomy" id="392032"/>
    <lineage>
        <taxon>Eukaryota</taxon>
        <taxon>Metazoa</taxon>
        <taxon>Spiralia</taxon>
        <taxon>Gnathifera</taxon>
        <taxon>Rotifera</taxon>
        <taxon>Eurotatoria</taxon>
        <taxon>Bdelloidea</taxon>
        <taxon>Philodinida</taxon>
        <taxon>Philodinidae</taxon>
        <taxon>Rotaria</taxon>
    </lineage>
</organism>
<dbReference type="Proteomes" id="UP000663869">
    <property type="component" value="Unassembled WGS sequence"/>
</dbReference>
<dbReference type="EMBL" id="CAJNYU010003322">
    <property type="protein sequence ID" value="CAF3661502.1"/>
    <property type="molecule type" value="Genomic_DNA"/>
</dbReference>